<sequence>PHSCAHPYDHVTQVHIINHYCSCLSLSQGLIGAISDSNQATSVRAGLLLGLLAYRASTLLPANHPAAQRLHQCGLLRSDSSGNQLAVVWLERVHRVMLAHDLRQACPASLVIAPIHSPFLECLARHSFVNQLIFNLDSSLQTQLSETWIDQIISQSGVLPTLIPKFSVLSARGSQNVPNNEPLKPPDQWDWELLASFGRLLGRSRSMLSWERKMRLRFLHRLMDFFTPASIGESKSTDRVSASSGRSSSIPNTISTTKSHAAGFGANKNPNAGVFPTTATSAFQSNDPNQSLTRGPRSLTALSATFGTAEPLVSPAPPNTAVTSDCSNLASLRFTWPHASAAGVLIAGLVSHLALYPQNTEPGRLLTRFLAATQEAFERSLPPVPKLIAAETNCAQSRDSDQTALFSATQLAESCSGLIILALGRLTGSDAGESRLEQSELCATFHRILLPTAADVRAGRKANLVEGNGENLSRHCKMLLSSLDFTRPGRLGHQLLTAAVNGATKSVRLYSVQLIRLLFRLQLPFLSSWCVDLVVKLCLDSSVEVANHALQLLEEVCSDSINVHALARSIIPEPNRIPTHSEINADPITSFAFRLLDPQSGLIGHRIFAQILTLSGLFRRLCGMSAAHPDLETASESPVDPVLSSSHPHPQSPFPTPDCPHPITTPVHWLLEVTKQYFNVAYACEVDARLWSLFTNRIGTPNGHYWNQWVVEKKQNGINQIYSAPLFACFARRVTRIAGHVDADSNPDPDPVIDNGYGQDLAGLYSSQRDVFNFDEIINHCDDVVGGGDGTPSASSSGLLLPPALVSDPGYGTWTGENNVNYWSCPLPRHPYGCLAEHTAGMELLLERGDLDALVQTLETAQSYWTSTSDPDLGSTETNFVPPAVLSHSTVSVMEVKGALWALAHVGSAACGQAWMAKQPGLISLYARIATGAQYMGLRA</sequence>
<evidence type="ECO:0000259" key="2">
    <source>
        <dbReference type="SMART" id="SM01307"/>
    </source>
</evidence>
<dbReference type="PANTHER" id="PTHR13298:SF11">
    <property type="entry name" value="RAPAMYCIN-INSENSITIVE COMPANION OF MTOR"/>
    <property type="match status" value="1"/>
</dbReference>
<gene>
    <name evidence="3" type="ORF">FBUS_10876</name>
</gene>
<proteinExistence type="predicted"/>
<keyword evidence="4" id="KW-1185">Reference proteome</keyword>
<name>A0A8E0RJ81_9TREM</name>
<dbReference type="InterPro" id="IPR029451">
    <property type="entry name" value="RICTOR_M"/>
</dbReference>
<feature type="domain" description="Rapamycin-insensitive companion of mTOR middle" evidence="2">
    <location>
        <begin position="175"/>
        <end position="521"/>
    </location>
</feature>
<feature type="compositionally biased region" description="Polar residues" evidence="1">
    <location>
        <begin position="250"/>
        <end position="259"/>
    </location>
</feature>
<dbReference type="InterPro" id="IPR028268">
    <property type="entry name" value="Pianissimo_fam"/>
</dbReference>
<reference evidence="3" key="1">
    <citation type="submission" date="2019-05" db="EMBL/GenBank/DDBJ databases">
        <title>Annotation for the trematode Fasciolopsis buski.</title>
        <authorList>
            <person name="Choi Y.-J."/>
        </authorList>
    </citation>
    <scope>NUCLEOTIDE SEQUENCE</scope>
    <source>
        <strain evidence="3">HT</strain>
        <tissue evidence="3">Whole worm</tissue>
    </source>
</reference>
<dbReference type="GO" id="GO:0038203">
    <property type="term" value="P:TORC2 signaling"/>
    <property type="evidence" value="ECO:0007669"/>
    <property type="project" value="TreeGrafter"/>
</dbReference>
<comment type="caution">
    <text evidence="3">The sequence shown here is derived from an EMBL/GenBank/DDBJ whole genome shotgun (WGS) entry which is preliminary data.</text>
</comment>
<feature type="region of interest" description="Disordered" evidence="1">
    <location>
        <begin position="233"/>
        <end position="295"/>
    </location>
</feature>
<dbReference type="EMBL" id="LUCM01011315">
    <property type="protein sequence ID" value="KAA0184148.1"/>
    <property type="molecule type" value="Genomic_DNA"/>
</dbReference>
<feature type="region of interest" description="Disordered" evidence="1">
    <location>
        <begin position="632"/>
        <end position="655"/>
    </location>
</feature>
<dbReference type="OrthoDB" id="6258953at2759"/>
<protein>
    <recommendedName>
        <fullName evidence="2">Rapamycin-insensitive companion of mTOR middle domain-containing protein</fullName>
    </recommendedName>
</protein>
<dbReference type="SMART" id="SM01307">
    <property type="entry name" value="RICTOR_M"/>
    <property type="match status" value="1"/>
</dbReference>
<evidence type="ECO:0000313" key="3">
    <source>
        <dbReference type="EMBL" id="KAA0184148.1"/>
    </source>
</evidence>
<dbReference type="Proteomes" id="UP000728185">
    <property type="component" value="Unassembled WGS sequence"/>
</dbReference>
<feature type="non-terminal residue" evidence="3">
    <location>
        <position position="1"/>
    </location>
</feature>
<dbReference type="PANTHER" id="PTHR13298">
    <property type="entry name" value="CYTOSOLIC REGULATOR PIANISSIMO"/>
    <property type="match status" value="1"/>
</dbReference>
<dbReference type="GO" id="GO:0031932">
    <property type="term" value="C:TORC2 complex"/>
    <property type="evidence" value="ECO:0007669"/>
    <property type="project" value="InterPro"/>
</dbReference>
<feature type="compositionally biased region" description="Low complexity" evidence="1">
    <location>
        <begin position="239"/>
        <end position="249"/>
    </location>
</feature>
<evidence type="ECO:0000256" key="1">
    <source>
        <dbReference type="SAM" id="MobiDB-lite"/>
    </source>
</evidence>
<evidence type="ECO:0000313" key="4">
    <source>
        <dbReference type="Proteomes" id="UP000728185"/>
    </source>
</evidence>
<feature type="compositionally biased region" description="Polar residues" evidence="1">
    <location>
        <begin position="277"/>
        <end position="293"/>
    </location>
</feature>
<dbReference type="Pfam" id="PF14666">
    <property type="entry name" value="RICTOR_M"/>
    <property type="match status" value="1"/>
</dbReference>
<dbReference type="AlphaFoldDB" id="A0A8E0RJ81"/>
<accession>A0A8E0RJ81</accession>
<organism evidence="3 4">
    <name type="scientific">Fasciolopsis buskii</name>
    <dbReference type="NCBI Taxonomy" id="27845"/>
    <lineage>
        <taxon>Eukaryota</taxon>
        <taxon>Metazoa</taxon>
        <taxon>Spiralia</taxon>
        <taxon>Lophotrochozoa</taxon>
        <taxon>Platyhelminthes</taxon>
        <taxon>Trematoda</taxon>
        <taxon>Digenea</taxon>
        <taxon>Plagiorchiida</taxon>
        <taxon>Echinostomata</taxon>
        <taxon>Echinostomatoidea</taxon>
        <taxon>Fasciolidae</taxon>
        <taxon>Fasciolopsis</taxon>
    </lineage>
</organism>